<dbReference type="InterPro" id="IPR051709">
    <property type="entry name" value="Ub-ligase/GTPase-reg"/>
</dbReference>
<dbReference type="Pfam" id="PF00415">
    <property type="entry name" value="RCC1"/>
    <property type="match status" value="3"/>
</dbReference>
<dbReference type="PROSITE" id="PS50012">
    <property type="entry name" value="RCC1_3"/>
    <property type="match status" value="7"/>
</dbReference>
<dbReference type="InterPro" id="IPR006311">
    <property type="entry name" value="TAT_signal"/>
</dbReference>
<gene>
    <name evidence="3" type="ORF">AMYX_12120</name>
</gene>
<dbReference type="Gene3D" id="2.130.10.30">
    <property type="entry name" value="Regulator of chromosome condensation 1/beta-lactamase-inhibitor protein II"/>
    <property type="match status" value="2"/>
</dbReference>
<dbReference type="SUPFAM" id="SSF50985">
    <property type="entry name" value="RCC1/BLIP-II"/>
    <property type="match status" value="2"/>
</dbReference>
<protein>
    <recommendedName>
        <fullName evidence="5">Regulator of chromosome condensation RCC1</fullName>
    </recommendedName>
</protein>
<dbReference type="RefSeq" id="WP_176063991.1">
    <property type="nucleotide sequence ID" value="NZ_BJTG01000003.1"/>
</dbReference>
<evidence type="ECO:0000313" key="4">
    <source>
        <dbReference type="Proteomes" id="UP000503640"/>
    </source>
</evidence>
<evidence type="ECO:0000313" key="3">
    <source>
        <dbReference type="EMBL" id="GEJ56471.1"/>
    </source>
</evidence>
<keyword evidence="2" id="KW-0732">Signal</keyword>
<dbReference type="InterPro" id="IPR009091">
    <property type="entry name" value="RCC1/BLIP-II"/>
</dbReference>
<feature type="chain" id="PRO_5029578348" description="Regulator of chromosome condensation RCC1" evidence="2">
    <location>
        <begin position="23"/>
        <end position="463"/>
    </location>
</feature>
<sequence>MTFARRAALLALAAAAAAWAPACSDTLVEHGASPSLIASACGAGQVSCGGACAPEDAAHCGGACASCPAAADPHAIPACLAHACAVACAPGWLRSGEACRRATAVAAGFAHTCALLEDGAVRCWGANEHGQLGDGTAQGSAVPVAVALPGPASALAAGFVHGCAVLAQDGAVYCWGDNTTGALGDGTRVQRPAPVRVQGLPGPASLVAAGGGETAAPPSATYYGHTCAAAGGGVWCWGSDDSGQLGDGAQADRAVPAPASGLAAAPSALAAGDRHTCALVGGGVLCWGAGGSFQLGDGGSSDQPRPVGVAGLPQGTTALAAGAAHTCAVAAGALYCWGANASGQVSGGDSALVSVPRPAPVALPGVAPAAVAAGDRHTCAVGAAGEVVCFGANDQSQLAAAPTPRGLVTAPVAPARAVAAGFDHTCALLQDGGVACWGAGDRGQLGAGAAGGAVAAPALVSGD</sequence>
<comment type="caution">
    <text evidence="3">The sequence shown here is derived from an EMBL/GenBank/DDBJ whole genome shotgun (WGS) entry which is preliminary data.</text>
</comment>
<dbReference type="Pfam" id="PF13540">
    <property type="entry name" value="RCC1_2"/>
    <property type="match status" value="3"/>
</dbReference>
<keyword evidence="1" id="KW-0677">Repeat</keyword>
<evidence type="ECO:0008006" key="5">
    <source>
        <dbReference type="Google" id="ProtNLM"/>
    </source>
</evidence>
<proteinExistence type="predicted"/>
<organism evidence="3 4">
    <name type="scientific">Anaeromyxobacter diazotrophicus</name>
    <dbReference type="NCBI Taxonomy" id="2590199"/>
    <lineage>
        <taxon>Bacteria</taxon>
        <taxon>Pseudomonadati</taxon>
        <taxon>Myxococcota</taxon>
        <taxon>Myxococcia</taxon>
        <taxon>Myxococcales</taxon>
        <taxon>Cystobacterineae</taxon>
        <taxon>Anaeromyxobacteraceae</taxon>
        <taxon>Anaeromyxobacter</taxon>
    </lineage>
</organism>
<dbReference type="GO" id="GO:0005737">
    <property type="term" value="C:cytoplasm"/>
    <property type="evidence" value="ECO:0007669"/>
    <property type="project" value="TreeGrafter"/>
</dbReference>
<evidence type="ECO:0000256" key="1">
    <source>
        <dbReference type="ARBA" id="ARBA00022737"/>
    </source>
</evidence>
<name>A0A7I9VJ88_9BACT</name>
<dbReference type="AlphaFoldDB" id="A0A7I9VJ88"/>
<evidence type="ECO:0000256" key="2">
    <source>
        <dbReference type="SAM" id="SignalP"/>
    </source>
</evidence>
<keyword evidence="4" id="KW-1185">Reference proteome</keyword>
<dbReference type="PANTHER" id="PTHR45622:SF70">
    <property type="entry name" value="SECRETION-REGULATING GUANINE NUCLEOTIDE EXCHANGE FACTOR"/>
    <property type="match status" value="1"/>
</dbReference>
<dbReference type="EMBL" id="BJTG01000003">
    <property type="protein sequence ID" value="GEJ56471.1"/>
    <property type="molecule type" value="Genomic_DNA"/>
</dbReference>
<dbReference type="PROSITE" id="PS51318">
    <property type="entry name" value="TAT"/>
    <property type="match status" value="1"/>
</dbReference>
<dbReference type="PRINTS" id="PR00633">
    <property type="entry name" value="RCCNDNSATION"/>
</dbReference>
<dbReference type="Proteomes" id="UP000503640">
    <property type="component" value="Unassembled WGS sequence"/>
</dbReference>
<dbReference type="PANTHER" id="PTHR45622">
    <property type="entry name" value="UBIQUITIN-PROTEIN LIGASE E3A-RELATED"/>
    <property type="match status" value="1"/>
</dbReference>
<dbReference type="InterPro" id="IPR000408">
    <property type="entry name" value="Reg_chr_condens"/>
</dbReference>
<accession>A0A7I9VJ88</accession>
<feature type="signal peptide" evidence="2">
    <location>
        <begin position="1"/>
        <end position="22"/>
    </location>
</feature>
<reference evidence="4" key="1">
    <citation type="journal article" date="2020" name="Appl. Environ. Microbiol.">
        <title>Diazotrophic Anaeromyxobacter Isolates from Soils.</title>
        <authorList>
            <person name="Masuda Y."/>
            <person name="Yamanaka H."/>
            <person name="Xu Z.X."/>
            <person name="Shiratori Y."/>
            <person name="Aono T."/>
            <person name="Amachi S."/>
            <person name="Senoo K."/>
            <person name="Itoh H."/>
        </authorList>
    </citation>
    <scope>NUCLEOTIDE SEQUENCE [LARGE SCALE GENOMIC DNA]</scope>
    <source>
        <strain evidence="4">R267</strain>
    </source>
</reference>